<feature type="domain" description="L,D-TPase catalytic" evidence="7">
    <location>
        <begin position="21"/>
        <end position="103"/>
    </location>
</feature>
<protein>
    <recommendedName>
        <fullName evidence="7">L,D-TPase catalytic domain-containing protein</fullName>
    </recommendedName>
</protein>
<dbReference type="CDD" id="cd16913">
    <property type="entry name" value="YkuD_like"/>
    <property type="match status" value="1"/>
</dbReference>
<dbReference type="InterPro" id="IPR038063">
    <property type="entry name" value="Transpep_catalytic_dom"/>
</dbReference>
<sequence>MYGETDRQISFETGASIITRISDSDKTLRAYKDGELAQTVPVSLGKPSAPSVSGTLLVMTVQTDYVLDSSTYGVPVDSPDGHRIEVDSGQFLHSAPWSLAQQGKVNDSGSLRQSQGRTRT</sequence>
<keyword evidence="2" id="KW-0808">Transferase</keyword>
<evidence type="ECO:0000256" key="4">
    <source>
        <dbReference type="ARBA" id="ARBA00022984"/>
    </source>
</evidence>
<dbReference type="STRING" id="490629.SAMN05216266_13170"/>
<keyword evidence="3" id="KW-0133">Cell shape</keyword>
<keyword evidence="9" id="KW-1185">Reference proteome</keyword>
<accession>A0A1I1CK02</accession>
<dbReference type="SUPFAM" id="SSF141523">
    <property type="entry name" value="L,D-transpeptidase catalytic domain-like"/>
    <property type="match status" value="1"/>
</dbReference>
<evidence type="ECO:0000256" key="5">
    <source>
        <dbReference type="ARBA" id="ARBA00023316"/>
    </source>
</evidence>
<evidence type="ECO:0000313" key="9">
    <source>
        <dbReference type="Proteomes" id="UP000243799"/>
    </source>
</evidence>
<keyword evidence="5" id="KW-0961">Cell wall biogenesis/degradation</keyword>
<dbReference type="AlphaFoldDB" id="A0A1I1CK02"/>
<comment type="pathway">
    <text evidence="1">Cell wall biogenesis; peptidoglycan biosynthesis.</text>
</comment>
<name>A0A1I1CK02_9PSEU</name>
<feature type="region of interest" description="Disordered" evidence="6">
    <location>
        <begin position="100"/>
        <end position="120"/>
    </location>
</feature>
<organism evidence="8 9">
    <name type="scientific">Amycolatopsis marina</name>
    <dbReference type="NCBI Taxonomy" id="490629"/>
    <lineage>
        <taxon>Bacteria</taxon>
        <taxon>Bacillati</taxon>
        <taxon>Actinomycetota</taxon>
        <taxon>Actinomycetes</taxon>
        <taxon>Pseudonocardiales</taxon>
        <taxon>Pseudonocardiaceae</taxon>
        <taxon>Amycolatopsis</taxon>
    </lineage>
</organism>
<dbReference type="Proteomes" id="UP000243799">
    <property type="component" value="Unassembled WGS sequence"/>
</dbReference>
<proteinExistence type="predicted"/>
<dbReference type="Gene3D" id="2.40.440.10">
    <property type="entry name" value="L,D-transpeptidase catalytic domain-like"/>
    <property type="match status" value="1"/>
</dbReference>
<dbReference type="InterPro" id="IPR005490">
    <property type="entry name" value="LD_TPept_cat_dom"/>
</dbReference>
<evidence type="ECO:0000256" key="3">
    <source>
        <dbReference type="ARBA" id="ARBA00022960"/>
    </source>
</evidence>
<gene>
    <name evidence="8" type="ORF">SAMN05216266_13170</name>
</gene>
<keyword evidence="4" id="KW-0573">Peptidoglycan synthesis</keyword>
<dbReference type="Pfam" id="PF03734">
    <property type="entry name" value="YkuD"/>
    <property type="match status" value="1"/>
</dbReference>
<evidence type="ECO:0000313" key="8">
    <source>
        <dbReference type="EMBL" id="SFB62807.1"/>
    </source>
</evidence>
<dbReference type="UniPathway" id="UPA00219"/>
<evidence type="ECO:0000256" key="2">
    <source>
        <dbReference type="ARBA" id="ARBA00022679"/>
    </source>
</evidence>
<dbReference type="GO" id="GO:0008360">
    <property type="term" value="P:regulation of cell shape"/>
    <property type="evidence" value="ECO:0007669"/>
    <property type="project" value="UniProtKB-KW"/>
</dbReference>
<evidence type="ECO:0000256" key="6">
    <source>
        <dbReference type="SAM" id="MobiDB-lite"/>
    </source>
</evidence>
<evidence type="ECO:0000259" key="7">
    <source>
        <dbReference type="Pfam" id="PF03734"/>
    </source>
</evidence>
<dbReference type="GO" id="GO:0071555">
    <property type="term" value="P:cell wall organization"/>
    <property type="evidence" value="ECO:0007669"/>
    <property type="project" value="UniProtKB-KW"/>
</dbReference>
<dbReference type="EMBL" id="FOKG01000031">
    <property type="protein sequence ID" value="SFB62807.1"/>
    <property type="molecule type" value="Genomic_DNA"/>
</dbReference>
<dbReference type="GO" id="GO:0016740">
    <property type="term" value="F:transferase activity"/>
    <property type="evidence" value="ECO:0007669"/>
    <property type="project" value="UniProtKB-KW"/>
</dbReference>
<evidence type="ECO:0000256" key="1">
    <source>
        <dbReference type="ARBA" id="ARBA00004752"/>
    </source>
</evidence>
<reference evidence="9" key="1">
    <citation type="submission" date="2016-10" db="EMBL/GenBank/DDBJ databases">
        <authorList>
            <person name="Varghese N."/>
            <person name="Submissions S."/>
        </authorList>
    </citation>
    <scope>NUCLEOTIDE SEQUENCE [LARGE SCALE GENOMIC DNA]</scope>
    <source>
        <strain evidence="9">CGMCC 4.3568</strain>
    </source>
</reference>
<dbReference type="GO" id="GO:0009252">
    <property type="term" value="P:peptidoglycan biosynthetic process"/>
    <property type="evidence" value="ECO:0007669"/>
    <property type="project" value="UniProtKB-UniPathway"/>
</dbReference>